<proteinExistence type="predicted"/>
<evidence type="ECO:0000256" key="1">
    <source>
        <dbReference type="SAM" id="MobiDB-lite"/>
    </source>
</evidence>
<feature type="region of interest" description="Disordered" evidence="1">
    <location>
        <begin position="1"/>
        <end position="21"/>
    </location>
</feature>
<reference evidence="2 3" key="1">
    <citation type="journal article" date="2019" name="Int. J. Syst. Evol. Microbiol.">
        <title>The Global Catalogue of Microorganisms (GCM) 10K type strain sequencing project: providing services to taxonomists for standard genome sequencing and annotation.</title>
        <authorList>
            <consortium name="The Broad Institute Genomics Platform"/>
            <consortium name="The Broad Institute Genome Sequencing Center for Infectious Disease"/>
            <person name="Wu L."/>
            <person name="Ma J."/>
        </authorList>
    </citation>
    <scope>NUCLEOTIDE SEQUENCE [LARGE SCALE GENOMIC DNA]</scope>
    <source>
        <strain evidence="2 3">JCM 15481</strain>
    </source>
</reference>
<evidence type="ECO:0000313" key="3">
    <source>
        <dbReference type="Proteomes" id="UP001500443"/>
    </source>
</evidence>
<comment type="caution">
    <text evidence="2">The sequence shown here is derived from an EMBL/GenBank/DDBJ whole genome shotgun (WGS) entry which is preliminary data.</text>
</comment>
<feature type="region of interest" description="Disordered" evidence="1">
    <location>
        <begin position="61"/>
        <end position="93"/>
    </location>
</feature>
<accession>A0ABN1ZMK5</accession>
<sequence>MHRYHAIPGMRPAHEPHAAARTSGTPIYDALFAEYRRLFRALPGDRTGEEQLRFDAIMNTARPSLPAPPATGRLRSHLHRHRHDARAAEDDAR</sequence>
<dbReference type="EMBL" id="BAAAPF010000291">
    <property type="protein sequence ID" value="GAA1500961.1"/>
    <property type="molecule type" value="Genomic_DNA"/>
</dbReference>
<evidence type="ECO:0000313" key="2">
    <source>
        <dbReference type="EMBL" id="GAA1500961.1"/>
    </source>
</evidence>
<keyword evidence="3" id="KW-1185">Reference proteome</keyword>
<dbReference type="Proteomes" id="UP001500443">
    <property type="component" value="Unassembled WGS sequence"/>
</dbReference>
<organism evidence="2 3">
    <name type="scientific">Streptomyces synnematoformans</name>
    <dbReference type="NCBI Taxonomy" id="415721"/>
    <lineage>
        <taxon>Bacteria</taxon>
        <taxon>Bacillati</taxon>
        <taxon>Actinomycetota</taxon>
        <taxon>Actinomycetes</taxon>
        <taxon>Kitasatosporales</taxon>
        <taxon>Streptomycetaceae</taxon>
        <taxon>Streptomyces</taxon>
    </lineage>
</organism>
<name>A0ABN1ZMK5_9ACTN</name>
<feature type="compositionally biased region" description="Basic residues" evidence="1">
    <location>
        <begin position="74"/>
        <end position="84"/>
    </location>
</feature>
<gene>
    <name evidence="2" type="ORF">GCM10009802_56850</name>
</gene>
<protein>
    <submittedName>
        <fullName evidence="2">Uncharacterized protein</fullName>
    </submittedName>
</protein>